<feature type="domain" description="EF-hand" evidence="4">
    <location>
        <begin position="157"/>
        <end position="188"/>
    </location>
</feature>
<organism evidence="5 6">
    <name type="scientific">Morus notabilis</name>
    <dbReference type="NCBI Taxonomy" id="981085"/>
    <lineage>
        <taxon>Eukaryota</taxon>
        <taxon>Viridiplantae</taxon>
        <taxon>Streptophyta</taxon>
        <taxon>Embryophyta</taxon>
        <taxon>Tracheophyta</taxon>
        <taxon>Spermatophyta</taxon>
        <taxon>Magnoliopsida</taxon>
        <taxon>eudicotyledons</taxon>
        <taxon>Gunneridae</taxon>
        <taxon>Pentapetalae</taxon>
        <taxon>rosids</taxon>
        <taxon>fabids</taxon>
        <taxon>Rosales</taxon>
        <taxon>Moraceae</taxon>
        <taxon>Moreae</taxon>
        <taxon>Morus</taxon>
    </lineage>
</organism>
<reference evidence="6" key="1">
    <citation type="submission" date="2013-01" db="EMBL/GenBank/DDBJ databases">
        <title>Draft Genome Sequence of a Mulberry Tree, Morus notabilis C.K. Schneid.</title>
        <authorList>
            <person name="He N."/>
            <person name="Zhao S."/>
        </authorList>
    </citation>
    <scope>NUCLEOTIDE SEQUENCE</scope>
</reference>
<dbReference type="InterPro" id="IPR002048">
    <property type="entry name" value="EF_hand_dom"/>
</dbReference>
<keyword evidence="3" id="KW-0106">Calcium</keyword>
<keyword evidence="6" id="KW-1185">Reference proteome</keyword>
<keyword evidence="2" id="KW-0677">Repeat</keyword>
<evidence type="ECO:0000313" key="6">
    <source>
        <dbReference type="Proteomes" id="UP000030645"/>
    </source>
</evidence>
<dbReference type="Pfam" id="PF13499">
    <property type="entry name" value="EF-hand_7"/>
    <property type="match status" value="1"/>
</dbReference>
<sequence length="188" mass="21328">MPKTNIISLGLPFLVKNIVTLFRDTKIFNFFSIFFRSFLSIEWIFKTEKNEAIGSEAASAGQEKLSKEEVKTVMNCLGIICCGKQGDDDHNVLLLDQIGEEEILEVFDEEEPSLEELKEAFGVFDDNKDGFIDASELGRVLCSLGLIKEEYSSGTGTDHERLRMMIKTVDENEDGVIDFNEFLKFMED</sequence>
<proteinExistence type="predicted"/>
<dbReference type="Proteomes" id="UP000030645">
    <property type="component" value="Unassembled WGS sequence"/>
</dbReference>
<dbReference type="CDD" id="cd00051">
    <property type="entry name" value="EFh"/>
    <property type="match status" value="1"/>
</dbReference>
<dbReference type="SMART" id="SM00054">
    <property type="entry name" value="EFh"/>
    <property type="match status" value="2"/>
</dbReference>
<evidence type="ECO:0000256" key="3">
    <source>
        <dbReference type="ARBA" id="ARBA00022837"/>
    </source>
</evidence>
<dbReference type="SUPFAM" id="SSF47473">
    <property type="entry name" value="EF-hand"/>
    <property type="match status" value="1"/>
</dbReference>
<feature type="domain" description="EF-hand" evidence="4">
    <location>
        <begin position="112"/>
        <end position="147"/>
    </location>
</feature>
<gene>
    <name evidence="5" type="ORF">L484_015667</name>
</gene>
<evidence type="ECO:0000256" key="1">
    <source>
        <dbReference type="ARBA" id="ARBA00022723"/>
    </source>
</evidence>
<accession>W9S081</accession>
<dbReference type="PROSITE" id="PS50222">
    <property type="entry name" value="EF_HAND_2"/>
    <property type="match status" value="2"/>
</dbReference>
<evidence type="ECO:0000256" key="2">
    <source>
        <dbReference type="ARBA" id="ARBA00022737"/>
    </source>
</evidence>
<evidence type="ECO:0000259" key="4">
    <source>
        <dbReference type="PROSITE" id="PS50222"/>
    </source>
</evidence>
<dbReference type="InterPro" id="IPR018247">
    <property type="entry name" value="EF_Hand_1_Ca_BS"/>
</dbReference>
<keyword evidence="1" id="KW-0479">Metal-binding</keyword>
<protein>
    <submittedName>
        <fullName evidence="5">Putative calcium-binding protein CML30</fullName>
    </submittedName>
</protein>
<dbReference type="STRING" id="981085.W9S081"/>
<dbReference type="InterPro" id="IPR039647">
    <property type="entry name" value="EF_hand_pair_protein_CML-like"/>
</dbReference>
<dbReference type="EMBL" id="KE345900">
    <property type="protein sequence ID" value="EXC19992.1"/>
    <property type="molecule type" value="Genomic_DNA"/>
</dbReference>
<dbReference type="eggNOG" id="KOG0027">
    <property type="taxonomic scope" value="Eukaryota"/>
</dbReference>
<dbReference type="GO" id="GO:0043226">
    <property type="term" value="C:organelle"/>
    <property type="evidence" value="ECO:0007669"/>
    <property type="project" value="UniProtKB-ARBA"/>
</dbReference>
<dbReference type="FunFam" id="1.10.238.10:FF:000178">
    <property type="entry name" value="Calmodulin-2 A"/>
    <property type="match status" value="1"/>
</dbReference>
<name>W9S081_9ROSA</name>
<dbReference type="PROSITE" id="PS00018">
    <property type="entry name" value="EF_HAND_1"/>
    <property type="match status" value="2"/>
</dbReference>
<dbReference type="AlphaFoldDB" id="W9S081"/>
<dbReference type="Gene3D" id="1.10.238.10">
    <property type="entry name" value="EF-hand"/>
    <property type="match status" value="1"/>
</dbReference>
<dbReference type="InterPro" id="IPR011992">
    <property type="entry name" value="EF-hand-dom_pair"/>
</dbReference>
<dbReference type="GO" id="GO:0005509">
    <property type="term" value="F:calcium ion binding"/>
    <property type="evidence" value="ECO:0007669"/>
    <property type="project" value="InterPro"/>
</dbReference>
<evidence type="ECO:0000313" key="5">
    <source>
        <dbReference type="EMBL" id="EXC19992.1"/>
    </source>
</evidence>
<dbReference type="PANTHER" id="PTHR10891">
    <property type="entry name" value="EF-HAND CALCIUM-BINDING DOMAIN CONTAINING PROTEIN"/>
    <property type="match status" value="1"/>
</dbReference>